<keyword evidence="1" id="KW-0808">Transferase</keyword>
<evidence type="ECO:0000313" key="2">
    <source>
        <dbReference type="Proteomes" id="UP001589748"/>
    </source>
</evidence>
<dbReference type="EC" id="2.4.-.-" evidence="1"/>
<protein>
    <submittedName>
        <fullName evidence="1">Glycosyltransferase family 4 protein</fullName>
        <ecNumber evidence="1">2.4.-.-</ecNumber>
    </submittedName>
</protein>
<keyword evidence="1" id="KW-0328">Glycosyltransferase</keyword>
<reference evidence="1 2" key="1">
    <citation type="submission" date="2024-09" db="EMBL/GenBank/DDBJ databases">
        <authorList>
            <person name="Sun Q."/>
            <person name="Mori K."/>
        </authorList>
    </citation>
    <scope>NUCLEOTIDE SEQUENCE [LARGE SCALE GENOMIC DNA]</scope>
    <source>
        <strain evidence="1 2">TISTR 1856</strain>
    </source>
</reference>
<dbReference type="PANTHER" id="PTHR12526">
    <property type="entry name" value="GLYCOSYLTRANSFERASE"/>
    <property type="match status" value="1"/>
</dbReference>
<accession>A0ABV5LXW7</accession>
<dbReference type="CDD" id="cd03801">
    <property type="entry name" value="GT4_PimA-like"/>
    <property type="match status" value="1"/>
</dbReference>
<comment type="caution">
    <text evidence="1">The sequence shown here is derived from an EMBL/GenBank/DDBJ whole genome shotgun (WGS) entry which is preliminary data.</text>
</comment>
<name>A0ABV5LXW7_9ACTN</name>
<dbReference type="EMBL" id="JBHMDM010000013">
    <property type="protein sequence ID" value="MFB9378914.1"/>
    <property type="molecule type" value="Genomic_DNA"/>
</dbReference>
<dbReference type="RefSeq" id="WP_380136525.1">
    <property type="nucleotide sequence ID" value="NZ_JBHLUI010000007.1"/>
</dbReference>
<dbReference type="PANTHER" id="PTHR12526:SF590">
    <property type="entry name" value="ALPHA-MALTOSE-1-PHOSPHATE SYNTHASE"/>
    <property type="match status" value="1"/>
</dbReference>
<dbReference type="GO" id="GO:0016757">
    <property type="term" value="F:glycosyltransferase activity"/>
    <property type="evidence" value="ECO:0007669"/>
    <property type="project" value="UniProtKB-KW"/>
</dbReference>
<dbReference type="SUPFAM" id="SSF53756">
    <property type="entry name" value="UDP-Glycosyltransferase/glycogen phosphorylase"/>
    <property type="match status" value="1"/>
</dbReference>
<dbReference type="Pfam" id="PF13692">
    <property type="entry name" value="Glyco_trans_1_4"/>
    <property type="match status" value="1"/>
</dbReference>
<proteinExistence type="predicted"/>
<dbReference type="Gene3D" id="3.40.50.2000">
    <property type="entry name" value="Glycogen Phosphorylase B"/>
    <property type="match status" value="2"/>
</dbReference>
<evidence type="ECO:0000313" key="1">
    <source>
        <dbReference type="EMBL" id="MFB9378914.1"/>
    </source>
</evidence>
<gene>
    <name evidence="1" type="ORF">ACFFVI_18295</name>
</gene>
<keyword evidence="2" id="KW-1185">Reference proteome</keyword>
<organism evidence="1 2">
    <name type="scientific">Kineococcus gynurae</name>
    <dbReference type="NCBI Taxonomy" id="452979"/>
    <lineage>
        <taxon>Bacteria</taxon>
        <taxon>Bacillati</taxon>
        <taxon>Actinomycetota</taxon>
        <taxon>Actinomycetes</taxon>
        <taxon>Kineosporiales</taxon>
        <taxon>Kineosporiaceae</taxon>
        <taxon>Kineococcus</taxon>
    </lineage>
</organism>
<dbReference type="Proteomes" id="UP001589748">
    <property type="component" value="Unassembled WGS sequence"/>
</dbReference>
<sequence length="349" mass="38052">MRPLLEVNYPAERDAAAWERRHAAGEVPGRWPYGLDEIVAATDPAAGSDAPFDVVRRSVARPSRWLRAVRRVPLPALGRPRIGLGWDENMALRMEGPSRYRARVAGAIWVSDAVAAGRTDRTTQARLARLRELDAVWCLSEPQVDALREQLGPGAPPVRFVGFGVDPTFYAARPYPDRAPTVVSIGGDRDRDAATLFAALEEVGRARPGTGMIVQTTSELPPPPGVRTERYFTHRQLRELYAQASVVAIATRPNLHVSGMTVALEAMSTGRPVVLTRTPGMEHYVREGRTGFLTTTGDAPAMAERILHLLDHPDQAADLGAGGRRHVEEHASSARLAAQLRAIVTDVLP</sequence>